<dbReference type="InterPro" id="IPR015424">
    <property type="entry name" value="PyrdxlP-dep_Trfase"/>
</dbReference>
<dbReference type="Pfam" id="PF01212">
    <property type="entry name" value="Beta_elim_lyase"/>
    <property type="match status" value="1"/>
</dbReference>
<evidence type="ECO:0000313" key="7">
    <source>
        <dbReference type="Proteomes" id="UP000321154"/>
    </source>
</evidence>
<evidence type="ECO:0000259" key="4">
    <source>
        <dbReference type="Pfam" id="PF01212"/>
    </source>
</evidence>
<evidence type="ECO:0000313" key="5">
    <source>
        <dbReference type="EMBL" id="GEK82684.1"/>
    </source>
</evidence>
<dbReference type="EC" id="4.1.2.5" evidence="6"/>
<reference evidence="6 8" key="2">
    <citation type="submission" date="2020-07" db="EMBL/GenBank/DDBJ databases">
        <title>Sequencing the genomes of 1000 actinobacteria strains.</title>
        <authorList>
            <person name="Klenk H.-P."/>
        </authorList>
    </citation>
    <scope>NUCLEOTIDE SEQUENCE [LARGE SCALE GENOMIC DNA]</scope>
    <source>
        <strain evidence="6 8">DSM 10309</strain>
    </source>
</reference>
<dbReference type="PANTHER" id="PTHR48097:SF5">
    <property type="entry name" value="LOW SPECIFICITY L-THREONINE ALDOLASE"/>
    <property type="match status" value="1"/>
</dbReference>
<keyword evidence="7" id="KW-1185">Reference proteome</keyword>
<dbReference type="GO" id="GO:0004793">
    <property type="term" value="F:threonine aldolase activity"/>
    <property type="evidence" value="ECO:0007669"/>
    <property type="project" value="UniProtKB-EC"/>
</dbReference>
<dbReference type="EMBL" id="BJUV01000007">
    <property type="protein sequence ID" value="GEK82684.1"/>
    <property type="molecule type" value="Genomic_DNA"/>
</dbReference>
<proteinExistence type="inferred from homology"/>
<comment type="caution">
    <text evidence="6">The sequence shown here is derived from an EMBL/GenBank/DDBJ whole genome shotgun (WGS) entry which is preliminary data.</text>
</comment>
<evidence type="ECO:0000313" key="6">
    <source>
        <dbReference type="EMBL" id="MBA8814092.1"/>
    </source>
</evidence>
<dbReference type="Proteomes" id="UP000321154">
    <property type="component" value="Unassembled WGS sequence"/>
</dbReference>
<name>A0A7W3PJR0_9MICO</name>
<dbReference type="Gene3D" id="3.90.1150.10">
    <property type="entry name" value="Aspartate Aminotransferase, domain 1"/>
    <property type="match status" value="1"/>
</dbReference>
<dbReference type="RefSeq" id="WP_244289698.1">
    <property type="nucleotide sequence ID" value="NZ_BAAAHR010000006.1"/>
</dbReference>
<comment type="similarity">
    <text evidence="2">Belongs to the threonine aldolase family.</text>
</comment>
<organism evidence="6 8">
    <name type="scientific">Frigoribacterium faeni</name>
    <dbReference type="NCBI Taxonomy" id="145483"/>
    <lineage>
        <taxon>Bacteria</taxon>
        <taxon>Bacillati</taxon>
        <taxon>Actinomycetota</taxon>
        <taxon>Actinomycetes</taxon>
        <taxon>Micrococcales</taxon>
        <taxon>Microbacteriaceae</taxon>
        <taxon>Frigoribacterium</taxon>
    </lineage>
</organism>
<evidence type="ECO:0000313" key="8">
    <source>
        <dbReference type="Proteomes" id="UP000522688"/>
    </source>
</evidence>
<sequence>MTRLHDPSAHSFASDNYAGAHPEVLQAMLDANGGHVGSYGADPYTERLAEVVIETFGEGTSIDPVLTGTGANVAALQALTPRWAAVICATTAHVYTDEGGAPERLGGIKLLTVPTPDGKLTPELIDRQAYGWGDQQRPQPLAVTITQSTELGTVYTPDEIRAITDHAHSLGLRVHLDGARLANAAASLDVSLRALTRDAGVDSVSLGGTKNGLVLGESVVTFTEEARTGLVFLRKMDAQLVSKMRFVSAQFLAMLDGDLWRRSAATANAMATRLAAGLAALPGIAVTQAVDANAVFVTLPSEIVEPLRSVHHFYDWNRATGEVRLMCSFDTTEDHVDRFLADARALLS</sequence>
<feature type="domain" description="Aromatic amino acid beta-eliminating lyase/threonine aldolase" evidence="4">
    <location>
        <begin position="12"/>
        <end position="298"/>
    </location>
</feature>
<dbReference type="InterPro" id="IPR015422">
    <property type="entry name" value="PyrdxlP-dep_Trfase_small"/>
</dbReference>
<gene>
    <name evidence="6" type="ORF">FB463_002358</name>
    <name evidence="5" type="ORF">FFA01_09930</name>
</gene>
<keyword evidence="6" id="KW-0456">Lyase</keyword>
<keyword evidence="3" id="KW-0663">Pyridoxal phosphate</keyword>
<dbReference type="Gene3D" id="3.40.640.10">
    <property type="entry name" value="Type I PLP-dependent aspartate aminotransferase-like (Major domain)"/>
    <property type="match status" value="1"/>
</dbReference>
<dbReference type="EMBL" id="JACGWW010000003">
    <property type="protein sequence ID" value="MBA8814092.1"/>
    <property type="molecule type" value="Genomic_DNA"/>
</dbReference>
<dbReference type="InterPro" id="IPR015421">
    <property type="entry name" value="PyrdxlP-dep_Trfase_major"/>
</dbReference>
<accession>A0A7W3PJR0</accession>
<dbReference type="PANTHER" id="PTHR48097">
    <property type="entry name" value="L-THREONINE ALDOLASE-RELATED"/>
    <property type="match status" value="1"/>
</dbReference>
<evidence type="ECO:0000256" key="2">
    <source>
        <dbReference type="ARBA" id="ARBA00006966"/>
    </source>
</evidence>
<dbReference type="GO" id="GO:0006520">
    <property type="term" value="P:amino acid metabolic process"/>
    <property type="evidence" value="ECO:0007669"/>
    <property type="project" value="InterPro"/>
</dbReference>
<dbReference type="InterPro" id="IPR001597">
    <property type="entry name" value="ArAA_b-elim_lyase/Thr_aldolase"/>
</dbReference>
<dbReference type="AlphaFoldDB" id="A0A7W3PJR0"/>
<dbReference type="SUPFAM" id="SSF53383">
    <property type="entry name" value="PLP-dependent transferases"/>
    <property type="match status" value="1"/>
</dbReference>
<evidence type="ECO:0000256" key="1">
    <source>
        <dbReference type="ARBA" id="ARBA00001933"/>
    </source>
</evidence>
<evidence type="ECO:0000256" key="3">
    <source>
        <dbReference type="ARBA" id="ARBA00022898"/>
    </source>
</evidence>
<reference evidence="5 7" key="1">
    <citation type="submission" date="2019-07" db="EMBL/GenBank/DDBJ databases">
        <title>Whole genome shotgun sequence of Frigoribacterium faeni NBRC 103066.</title>
        <authorList>
            <person name="Hosoyama A."/>
            <person name="Uohara A."/>
            <person name="Ohji S."/>
            <person name="Ichikawa N."/>
        </authorList>
    </citation>
    <scope>NUCLEOTIDE SEQUENCE [LARGE SCALE GENOMIC DNA]</scope>
    <source>
        <strain evidence="5 7">NBRC 103066</strain>
    </source>
</reference>
<dbReference type="CDD" id="cd06502">
    <property type="entry name" value="TA_like"/>
    <property type="match status" value="1"/>
</dbReference>
<protein>
    <submittedName>
        <fullName evidence="6">Threonine aldolase</fullName>
        <ecNumber evidence="6">4.1.2.5</ecNumber>
    </submittedName>
</protein>
<dbReference type="Proteomes" id="UP000522688">
    <property type="component" value="Unassembled WGS sequence"/>
</dbReference>
<comment type="cofactor">
    <cofactor evidence="1">
        <name>pyridoxal 5'-phosphate</name>
        <dbReference type="ChEBI" id="CHEBI:597326"/>
    </cofactor>
</comment>